<accession>A0A0F9TGT3</accession>
<gene>
    <name evidence="1" type="ORF">LCGC14_0394520</name>
</gene>
<proteinExistence type="predicted"/>
<protein>
    <recommendedName>
        <fullName evidence="2">Helix-turn-helix domain-containing protein</fullName>
    </recommendedName>
</protein>
<organism evidence="1">
    <name type="scientific">marine sediment metagenome</name>
    <dbReference type="NCBI Taxonomy" id="412755"/>
    <lineage>
        <taxon>unclassified sequences</taxon>
        <taxon>metagenomes</taxon>
        <taxon>ecological metagenomes</taxon>
    </lineage>
</organism>
<dbReference type="EMBL" id="LAZR01000332">
    <property type="protein sequence ID" value="KKN74112.1"/>
    <property type="molecule type" value="Genomic_DNA"/>
</dbReference>
<sequence>MTDHEADAYTRKREMELEDALEPDDELITVGEATAILRRTRQRVHKYIEGGKLKVIKRIGAQGLVQLSRKEVEALREIIKADDPPEGEDDE</sequence>
<dbReference type="AlphaFoldDB" id="A0A0F9TGT3"/>
<reference evidence="1" key="1">
    <citation type="journal article" date="2015" name="Nature">
        <title>Complex archaea that bridge the gap between prokaryotes and eukaryotes.</title>
        <authorList>
            <person name="Spang A."/>
            <person name="Saw J.H."/>
            <person name="Jorgensen S.L."/>
            <person name="Zaremba-Niedzwiedzka K."/>
            <person name="Martijn J."/>
            <person name="Lind A.E."/>
            <person name="van Eijk R."/>
            <person name="Schleper C."/>
            <person name="Guy L."/>
            <person name="Ettema T.J."/>
        </authorList>
    </citation>
    <scope>NUCLEOTIDE SEQUENCE</scope>
</reference>
<comment type="caution">
    <text evidence="1">The sequence shown here is derived from an EMBL/GenBank/DDBJ whole genome shotgun (WGS) entry which is preliminary data.</text>
</comment>
<evidence type="ECO:0000313" key="1">
    <source>
        <dbReference type="EMBL" id="KKN74112.1"/>
    </source>
</evidence>
<name>A0A0F9TGT3_9ZZZZ</name>
<evidence type="ECO:0008006" key="2">
    <source>
        <dbReference type="Google" id="ProtNLM"/>
    </source>
</evidence>